<dbReference type="Proteomes" id="UP000542353">
    <property type="component" value="Unassembled WGS sequence"/>
</dbReference>
<accession>A0A7W7Z2X2</accession>
<evidence type="ECO:0000313" key="2">
    <source>
        <dbReference type="EMBL" id="MBB5046964.1"/>
    </source>
</evidence>
<evidence type="ECO:0000256" key="1">
    <source>
        <dbReference type="SAM" id="MobiDB-lite"/>
    </source>
</evidence>
<dbReference type="AlphaFoldDB" id="A0A7W7Z2X2"/>
<reference evidence="2 3" key="1">
    <citation type="submission" date="2020-08" db="EMBL/GenBank/DDBJ databases">
        <title>Genomic Encyclopedia of Type Strains, Phase IV (KMG-IV): sequencing the most valuable type-strain genomes for metagenomic binning, comparative biology and taxonomic classification.</title>
        <authorList>
            <person name="Goeker M."/>
        </authorList>
    </citation>
    <scope>NUCLEOTIDE SEQUENCE [LARGE SCALE GENOMIC DNA]</scope>
    <source>
        <strain evidence="2 3">DSM 12706</strain>
    </source>
</reference>
<proteinExistence type="predicted"/>
<keyword evidence="3" id="KW-1185">Reference proteome</keyword>
<dbReference type="EMBL" id="JACHIH010000007">
    <property type="protein sequence ID" value="MBB5046964.1"/>
    <property type="molecule type" value="Genomic_DNA"/>
</dbReference>
<evidence type="ECO:0000313" key="3">
    <source>
        <dbReference type="Proteomes" id="UP000542353"/>
    </source>
</evidence>
<organism evidence="2 3">
    <name type="scientific">Rhodopseudomonas rhenobacensis</name>
    <dbReference type="NCBI Taxonomy" id="87461"/>
    <lineage>
        <taxon>Bacteria</taxon>
        <taxon>Pseudomonadati</taxon>
        <taxon>Pseudomonadota</taxon>
        <taxon>Alphaproteobacteria</taxon>
        <taxon>Hyphomicrobiales</taxon>
        <taxon>Nitrobacteraceae</taxon>
        <taxon>Rhodopseudomonas</taxon>
    </lineage>
</organism>
<sequence length="701" mass="78212">MARTYKPRIRYVAETRAAQTEWHRDRCLDALASDRASDEKLREAGGAMAALAAALDAHGARPATPPQIDRDIGSPNGVVAFVQRREYEQLADGTVVVEQAYVAPARLAHDEAWKYTSHAADPAHAGLVAFMTASQERARTEHEARLEARAKKLAKRAAAAAKQIAVTLTADEEFVAAEKFGQAKKAAERARTVKQQVADLYRHGFYYPGGRIAGGGYDAFGEFLGDGVLRSHLDPMLAFWPQILPRKDRLRVGNEKTFVGGGDSKALMLTAPYHVLDMKRLGAIIVELDSNWTSVEDLMTALREKFESWAMPNFITGRMDHGQFVRPHLIWILEQTVWNDVRRQEADADGNLRWVGDKRCRKAPIDFYHRIQRALVGKLIDLGADPAQHNVYKTKGATSPFFTCVIANGVNRHRLGRRKPAADGTVDARPCLMDALDLHVDEADMARRAHIVRSQIGSTPSNEIWNRVGAELMPTVYRELAISRPEFVAAGSTQQRLAGYFDSLVRPALEAELGASDELDRILDRRTTFAARYCAADKHKERTGRRGRDRDTRFTMPTAEERQQEAGRRSREQNSDVLFQKYVIAVKEAMKATGCIRKPAFIKAMIDSKAFKKSYAYNTFEKACHHLGIEFHQAVGRYIVRPASSTLIKTSCPSNGQSRYRRQTVRLSPTENGRVPTPACLIARCRPNAGLDSIATRTGYA</sequence>
<comment type="caution">
    <text evidence="2">The sequence shown here is derived from an EMBL/GenBank/DDBJ whole genome shotgun (WGS) entry which is preliminary data.</text>
</comment>
<dbReference type="RefSeq" id="WP_184256347.1">
    <property type="nucleotide sequence ID" value="NZ_JACHIH010000007.1"/>
</dbReference>
<gene>
    <name evidence="2" type="ORF">HNR60_001713</name>
</gene>
<protein>
    <submittedName>
        <fullName evidence="2">Uncharacterized protein</fullName>
    </submittedName>
</protein>
<feature type="region of interest" description="Disordered" evidence="1">
    <location>
        <begin position="540"/>
        <end position="572"/>
    </location>
</feature>
<name>A0A7W7Z2X2_9BRAD</name>